<dbReference type="GO" id="GO:0016746">
    <property type="term" value="F:acyltransferase activity"/>
    <property type="evidence" value="ECO:0007669"/>
    <property type="project" value="UniProtKB-KW"/>
</dbReference>
<comment type="caution">
    <text evidence="4">The sequence shown here is derived from an EMBL/GenBank/DDBJ whole genome shotgun (WGS) entry which is preliminary data.</text>
</comment>
<accession>A0ABW4L7H5</accession>
<evidence type="ECO:0000313" key="5">
    <source>
        <dbReference type="Proteomes" id="UP001597277"/>
    </source>
</evidence>
<keyword evidence="2 4" id="KW-0012">Acyltransferase</keyword>
<dbReference type="InterPro" id="IPR002123">
    <property type="entry name" value="Plipid/glycerol_acylTrfase"/>
</dbReference>
<name>A0ABW4L7H5_9MICO</name>
<dbReference type="PANTHER" id="PTHR10434">
    <property type="entry name" value="1-ACYL-SN-GLYCEROL-3-PHOSPHATE ACYLTRANSFERASE"/>
    <property type="match status" value="1"/>
</dbReference>
<organism evidence="4 5">
    <name type="scientific">Georgenia deserti</name>
    <dbReference type="NCBI Taxonomy" id="2093781"/>
    <lineage>
        <taxon>Bacteria</taxon>
        <taxon>Bacillati</taxon>
        <taxon>Actinomycetota</taxon>
        <taxon>Actinomycetes</taxon>
        <taxon>Micrococcales</taxon>
        <taxon>Bogoriellaceae</taxon>
        <taxon>Georgenia</taxon>
    </lineage>
</organism>
<evidence type="ECO:0000256" key="1">
    <source>
        <dbReference type="ARBA" id="ARBA00022679"/>
    </source>
</evidence>
<dbReference type="EMBL" id="JBHUEE010000008">
    <property type="protein sequence ID" value="MFD1719240.1"/>
    <property type="molecule type" value="Genomic_DNA"/>
</dbReference>
<dbReference type="CDD" id="cd07989">
    <property type="entry name" value="LPLAT_AGPAT-like"/>
    <property type="match status" value="1"/>
</dbReference>
<sequence>MTEPSRGQRVRAEDIYRWGPTWSRRVGWFLDHVWWNTRVHGADHLPASGPAIVASNHTGIIDGPLLHGALPRGSHILVKQEFFDSTIGFLMTWAGQIPVDRKSGRAALTVGKQMLEEGRVVGIFPEGTRGRGDVSSVRAGVAWLALQSRAPVVPAAILGTRRTGDKRGHVPGPRSRLHVVLGEPIRLEVSDLTGRQAMATAMTAIGEGMKTHVEQAIAMTGVDLPADSELGLGG</sequence>
<dbReference type="Proteomes" id="UP001597277">
    <property type="component" value="Unassembled WGS sequence"/>
</dbReference>
<dbReference type="SUPFAM" id="SSF69593">
    <property type="entry name" value="Glycerol-3-phosphate (1)-acyltransferase"/>
    <property type="match status" value="1"/>
</dbReference>
<evidence type="ECO:0000259" key="3">
    <source>
        <dbReference type="SMART" id="SM00563"/>
    </source>
</evidence>
<dbReference type="PANTHER" id="PTHR10434:SF11">
    <property type="entry name" value="1-ACYL-SN-GLYCEROL-3-PHOSPHATE ACYLTRANSFERASE"/>
    <property type="match status" value="1"/>
</dbReference>
<evidence type="ECO:0000313" key="4">
    <source>
        <dbReference type="EMBL" id="MFD1719240.1"/>
    </source>
</evidence>
<keyword evidence="5" id="KW-1185">Reference proteome</keyword>
<dbReference type="Pfam" id="PF01553">
    <property type="entry name" value="Acyltransferase"/>
    <property type="match status" value="1"/>
</dbReference>
<reference evidence="5" key="1">
    <citation type="journal article" date="2019" name="Int. J. Syst. Evol. Microbiol.">
        <title>The Global Catalogue of Microorganisms (GCM) 10K type strain sequencing project: providing services to taxonomists for standard genome sequencing and annotation.</title>
        <authorList>
            <consortium name="The Broad Institute Genomics Platform"/>
            <consortium name="The Broad Institute Genome Sequencing Center for Infectious Disease"/>
            <person name="Wu L."/>
            <person name="Ma J."/>
        </authorList>
    </citation>
    <scope>NUCLEOTIDE SEQUENCE [LARGE SCALE GENOMIC DNA]</scope>
    <source>
        <strain evidence="5">JCM 17130</strain>
    </source>
</reference>
<proteinExistence type="predicted"/>
<protein>
    <submittedName>
        <fullName evidence="4">Lysophospholipid acyltransferase family protein</fullName>
    </submittedName>
</protein>
<dbReference type="RefSeq" id="WP_388009097.1">
    <property type="nucleotide sequence ID" value="NZ_JBHUEE010000008.1"/>
</dbReference>
<keyword evidence="1" id="KW-0808">Transferase</keyword>
<dbReference type="SMART" id="SM00563">
    <property type="entry name" value="PlsC"/>
    <property type="match status" value="1"/>
</dbReference>
<gene>
    <name evidence="4" type="ORF">ACFSE6_15460</name>
</gene>
<evidence type="ECO:0000256" key="2">
    <source>
        <dbReference type="ARBA" id="ARBA00023315"/>
    </source>
</evidence>
<feature type="domain" description="Phospholipid/glycerol acyltransferase" evidence="3">
    <location>
        <begin position="51"/>
        <end position="160"/>
    </location>
</feature>